<evidence type="ECO:0000313" key="2">
    <source>
        <dbReference type="EMBL" id="KAA3676659.1"/>
    </source>
</evidence>
<dbReference type="Proteomes" id="UP000324629">
    <property type="component" value="Unassembled WGS sequence"/>
</dbReference>
<sequence>MEGLFERFHKMLDEMVFSGFFEQSHREDSPRDEMLRQPENTENDLSDPEPWTPFPFYGDLVKPDMMDRDLFYDSQDGAPVSLIWCMNNSVYHKVAYWLVGIPALIRNVLSPHYLKDSSDFAEILENTWVSSLQPHSVQFPRDRGFLSLLANQVANQHWPAGHKGPTGTPPGLIPSRLHWICGVLELKLVQRKRVAVMDKRRRPLASVTVTGKSEPEAAIQHAACAA</sequence>
<dbReference type="AlphaFoldDB" id="A0A5J4NMN8"/>
<accession>A0A5J4NMN8</accession>
<dbReference type="EMBL" id="QNGE01001872">
    <property type="protein sequence ID" value="KAA3676659.1"/>
    <property type="molecule type" value="Genomic_DNA"/>
</dbReference>
<evidence type="ECO:0000256" key="1">
    <source>
        <dbReference type="SAM" id="MobiDB-lite"/>
    </source>
</evidence>
<gene>
    <name evidence="2" type="ORF">DEA37_0000532</name>
</gene>
<proteinExistence type="predicted"/>
<feature type="region of interest" description="Disordered" evidence="1">
    <location>
        <begin position="24"/>
        <end position="51"/>
    </location>
</feature>
<feature type="compositionally biased region" description="Basic and acidic residues" evidence="1">
    <location>
        <begin position="24"/>
        <end position="36"/>
    </location>
</feature>
<organism evidence="2 3">
    <name type="scientific">Paragonimus westermani</name>
    <dbReference type="NCBI Taxonomy" id="34504"/>
    <lineage>
        <taxon>Eukaryota</taxon>
        <taxon>Metazoa</taxon>
        <taxon>Spiralia</taxon>
        <taxon>Lophotrochozoa</taxon>
        <taxon>Platyhelminthes</taxon>
        <taxon>Trematoda</taxon>
        <taxon>Digenea</taxon>
        <taxon>Plagiorchiida</taxon>
        <taxon>Troglotremata</taxon>
        <taxon>Troglotrematidae</taxon>
        <taxon>Paragonimus</taxon>
    </lineage>
</organism>
<name>A0A5J4NMN8_9TREM</name>
<protein>
    <submittedName>
        <fullName evidence="2">Uncharacterized protein</fullName>
    </submittedName>
</protein>
<reference evidence="2 3" key="1">
    <citation type="journal article" date="2019" name="Gigascience">
        <title>Whole-genome sequence of the oriental lung fluke Paragonimus westermani.</title>
        <authorList>
            <person name="Oey H."/>
            <person name="Zakrzewski M."/>
            <person name="Narain K."/>
            <person name="Devi K.R."/>
            <person name="Agatsuma T."/>
            <person name="Nawaratna S."/>
            <person name="Gobert G.N."/>
            <person name="Jones M.K."/>
            <person name="Ragan M.A."/>
            <person name="McManus D.P."/>
            <person name="Krause L."/>
        </authorList>
    </citation>
    <scope>NUCLEOTIDE SEQUENCE [LARGE SCALE GENOMIC DNA]</scope>
    <source>
        <strain evidence="2 3">IND2009</strain>
    </source>
</reference>
<evidence type="ECO:0000313" key="3">
    <source>
        <dbReference type="Proteomes" id="UP000324629"/>
    </source>
</evidence>
<keyword evidence="3" id="KW-1185">Reference proteome</keyword>
<comment type="caution">
    <text evidence="2">The sequence shown here is derived from an EMBL/GenBank/DDBJ whole genome shotgun (WGS) entry which is preliminary data.</text>
</comment>